<keyword evidence="1" id="KW-0472">Membrane</keyword>
<organism evidence="2">
    <name type="scientific">Reclinomonas americana ATCC 50633</name>
    <dbReference type="NCBI Taxonomy" id="1295593"/>
    <lineage>
        <taxon>Eukaryota</taxon>
        <taxon>Discoba</taxon>
        <taxon>Jakobida</taxon>
        <taxon>Histionina</taxon>
        <taxon>Histionidae</taxon>
        <taxon>Reclinomonas</taxon>
    </lineage>
</organism>
<name>M4QDY0_RECAM</name>
<feature type="transmembrane region" description="Helical" evidence="1">
    <location>
        <begin position="5"/>
        <end position="24"/>
    </location>
</feature>
<gene>
    <name evidence="2" type="primary">orf181</name>
</gene>
<dbReference type="AlphaFoldDB" id="M4QDY0"/>
<reference evidence="2" key="1">
    <citation type="journal article" date="2013" name="Genome Biol. Evol.">
        <title>Strikingly bacteria-like and gene-rich mitochondrial genomes throughout jakobid protists.</title>
        <authorList>
            <person name="Burger G."/>
            <person name="Gray M.W."/>
            <person name="Forget L."/>
            <person name="Lang B.F."/>
        </authorList>
    </citation>
    <scope>NUCLEOTIDE SEQUENCE</scope>
    <source>
        <strain evidence="2">ATCC 50633</strain>
    </source>
</reference>
<evidence type="ECO:0000256" key="1">
    <source>
        <dbReference type="SAM" id="Phobius"/>
    </source>
</evidence>
<dbReference type="EMBL" id="KC353356">
    <property type="protein sequence ID" value="AGH24320.1"/>
    <property type="molecule type" value="Genomic_DNA"/>
</dbReference>
<keyword evidence="1" id="KW-0812">Transmembrane</keyword>
<accession>M4QDY0</accession>
<proteinExistence type="predicted"/>
<sequence>MFVHIIFCFFICFIFSYFFSYFLLNNAYDLSYPAQYYSSIDSSFIRLLFNSFDNNILIDNLDLEKNEINIEIVADMIINECIHLKKNVILSLYLLYHLSFVQEIGFYSYLLNICINDIFYLYNFFDVGISNELVTNINSYAYITQEYVNSLESVTVTLKNIDCPYTNSEFYIQNFIDEITI</sequence>
<keyword evidence="2" id="KW-0496">Mitochondrion</keyword>
<geneLocation type="mitochondrion" evidence="2"/>
<protein>
    <submittedName>
        <fullName evidence="2">Uncharacterized protein</fullName>
    </submittedName>
</protein>
<evidence type="ECO:0000313" key="2">
    <source>
        <dbReference type="EMBL" id="AGH24320.1"/>
    </source>
</evidence>
<keyword evidence="1" id="KW-1133">Transmembrane helix</keyword>